<gene>
    <name evidence="2" type="ORF">PsYK624_082900</name>
</gene>
<evidence type="ECO:0000256" key="1">
    <source>
        <dbReference type="ARBA" id="ARBA00022679"/>
    </source>
</evidence>
<proteinExistence type="predicted"/>
<keyword evidence="1" id="KW-0808">Transferase</keyword>
<sequence>MAAKTPLHIAIAADLGWGHVRPLCALAARIVRLRDADVTLLTACRVHGLCVQELARNFEDGEDALLARIRLVGLAQHETNMFDRSVVVASFDAAIQRVLAGEPVPCAATKGEVPALRAPDALIVDILGHEYFESARKHSSALKTFVSMPPSLLAMHALSTKVDDERLEEQKAAVEKIMKETGKTLGQATDQMMGGPSDEIVTIPGLPPMYNYEQYPQELVFDQGEMGQFYLTVPNLIRGCNGLFSASMACIEPPEMIDLFTKFMATIGSEPLRLLGPLLPQTKREEEVERREIARSPEISSFLKKVLEKHGERSMLYISFGTVFWSTQPEKVWTFLDVLLDKKIPFIMAHASPFCQVPDETMAKVKASGTGLFVPWAPQQAILEHSATGWFVTHGGFNGIVESIHAGVPMICWPFFGDQPMNVVHLTDNLDVAYELLEVRNGPWGLKPIYRTGVTPTGTLDAVRAEASTVLEKAFGKDGARKRVNVQKLRDAALELWKEGGEARIATEQLLDSITA</sequence>
<dbReference type="EMBL" id="BPQB01000025">
    <property type="protein sequence ID" value="GJE92137.1"/>
    <property type="molecule type" value="Genomic_DNA"/>
</dbReference>
<reference evidence="2 3" key="1">
    <citation type="submission" date="2021-08" db="EMBL/GenBank/DDBJ databases">
        <title>Draft Genome Sequence of Phanerochaete sordida strain YK-624.</title>
        <authorList>
            <person name="Mori T."/>
            <person name="Dohra H."/>
            <person name="Suzuki T."/>
            <person name="Kawagishi H."/>
            <person name="Hirai H."/>
        </authorList>
    </citation>
    <scope>NUCLEOTIDE SEQUENCE [LARGE SCALE GENOMIC DNA]</scope>
    <source>
        <strain evidence="2 3">YK-624</strain>
    </source>
</reference>
<dbReference type="AlphaFoldDB" id="A0A9P3GAD2"/>
<dbReference type="OrthoDB" id="5835829at2759"/>
<evidence type="ECO:0000313" key="3">
    <source>
        <dbReference type="Proteomes" id="UP000703269"/>
    </source>
</evidence>
<dbReference type="GO" id="GO:0008194">
    <property type="term" value="F:UDP-glycosyltransferase activity"/>
    <property type="evidence" value="ECO:0007669"/>
    <property type="project" value="InterPro"/>
</dbReference>
<dbReference type="Pfam" id="PF00201">
    <property type="entry name" value="UDPGT"/>
    <property type="match status" value="1"/>
</dbReference>
<comment type="caution">
    <text evidence="2">The sequence shown here is derived from an EMBL/GenBank/DDBJ whole genome shotgun (WGS) entry which is preliminary data.</text>
</comment>
<accession>A0A9P3GAD2</accession>
<protein>
    <submittedName>
        <fullName evidence="2">Glycosyltransferase family 1 protein</fullName>
    </submittedName>
</protein>
<keyword evidence="3" id="KW-1185">Reference proteome</keyword>
<name>A0A9P3GAD2_9APHY</name>
<dbReference type="Gene3D" id="3.40.50.2000">
    <property type="entry name" value="Glycogen Phosphorylase B"/>
    <property type="match status" value="2"/>
</dbReference>
<dbReference type="PANTHER" id="PTHR48045:SF31">
    <property type="entry name" value="UDP-GLYCOSYLTRANSFERASE 76B1-LIKE"/>
    <property type="match status" value="1"/>
</dbReference>
<dbReference type="SUPFAM" id="SSF53756">
    <property type="entry name" value="UDP-Glycosyltransferase/glycogen phosphorylase"/>
    <property type="match status" value="1"/>
</dbReference>
<dbReference type="PANTHER" id="PTHR48045">
    <property type="entry name" value="UDP-GLYCOSYLTRANSFERASE 72B1"/>
    <property type="match status" value="1"/>
</dbReference>
<dbReference type="Proteomes" id="UP000703269">
    <property type="component" value="Unassembled WGS sequence"/>
</dbReference>
<dbReference type="InterPro" id="IPR002213">
    <property type="entry name" value="UDP_glucos_trans"/>
</dbReference>
<organism evidence="2 3">
    <name type="scientific">Phanerochaete sordida</name>
    <dbReference type="NCBI Taxonomy" id="48140"/>
    <lineage>
        <taxon>Eukaryota</taxon>
        <taxon>Fungi</taxon>
        <taxon>Dikarya</taxon>
        <taxon>Basidiomycota</taxon>
        <taxon>Agaricomycotina</taxon>
        <taxon>Agaricomycetes</taxon>
        <taxon>Polyporales</taxon>
        <taxon>Phanerochaetaceae</taxon>
        <taxon>Phanerochaete</taxon>
    </lineage>
</organism>
<evidence type="ECO:0000313" key="2">
    <source>
        <dbReference type="EMBL" id="GJE92137.1"/>
    </source>
</evidence>
<dbReference type="CDD" id="cd03784">
    <property type="entry name" value="GT1_Gtf-like"/>
    <property type="match status" value="1"/>
</dbReference>